<protein>
    <recommendedName>
        <fullName evidence="4">tRNA-modifying protein YgfZ</fullName>
    </recommendedName>
</protein>
<comment type="subcellular location">
    <subcellularLocation>
        <location evidence="4">Cytoplasm</location>
    </subcellularLocation>
</comment>
<dbReference type="PANTHER" id="PTHR22602:SF0">
    <property type="entry name" value="TRANSFERASE CAF17, MITOCHONDRIAL-RELATED"/>
    <property type="match status" value="1"/>
</dbReference>
<dbReference type="InterPro" id="IPR017703">
    <property type="entry name" value="YgfZ/GCV_T_CS"/>
</dbReference>
<evidence type="ECO:0000256" key="2">
    <source>
        <dbReference type="ARBA" id="ARBA00022694"/>
    </source>
</evidence>
<gene>
    <name evidence="6" type="ORF">BJP41_08805</name>
</gene>
<evidence type="ECO:0000256" key="4">
    <source>
        <dbReference type="HAMAP-Rule" id="MF_01175"/>
    </source>
</evidence>
<dbReference type="InterPro" id="IPR048451">
    <property type="entry name" value="YgfZ_barrel"/>
</dbReference>
<dbReference type="InterPro" id="IPR045179">
    <property type="entry name" value="YgfZ/GcvT"/>
</dbReference>
<dbReference type="GO" id="GO:0008033">
    <property type="term" value="P:tRNA processing"/>
    <property type="evidence" value="ECO:0007669"/>
    <property type="project" value="UniProtKB-UniRule"/>
</dbReference>
<dbReference type="NCBIfam" id="NF007110">
    <property type="entry name" value="PRK09559.1"/>
    <property type="match status" value="1"/>
</dbReference>
<dbReference type="SUPFAM" id="SSF103025">
    <property type="entry name" value="Folate-binding domain"/>
    <property type="match status" value="1"/>
</dbReference>
<evidence type="ECO:0000256" key="3">
    <source>
        <dbReference type="ARBA" id="ARBA00022954"/>
    </source>
</evidence>
<dbReference type="Proteomes" id="UP000230008">
    <property type="component" value="Chromosome"/>
</dbReference>
<comment type="similarity">
    <text evidence="4">Belongs to the tRNA-modifying YgfZ family.</text>
</comment>
<evidence type="ECO:0000256" key="1">
    <source>
        <dbReference type="ARBA" id="ARBA00022490"/>
    </source>
</evidence>
<feature type="binding site" evidence="4">
    <location>
        <position position="191"/>
    </location>
    <ligand>
        <name>folate</name>
        <dbReference type="ChEBI" id="CHEBI:62501"/>
    </ligand>
</feature>
<dbReference type="NCBIfam" id="TIGR03317">
    <property type="entry name" value="ygfZ_signature"/>
    <property type="match status" value="1"/>
</dbReference>
<comment type="function">
    <text evidence="4">Folate-binding protein involved in regulating the level of ATP-DnaA and in the modification of some tRNAs. It is probably a key factor in regulatory networks that act via tRNA modification, such as initiation of chromosomal replication.</text>
</comment>
<dbReference type="InterPro" id="IPR023758">
    <property type="entry name" value="tRNA-modifying_YgfZ"/>
</dbReference>
<feature type="binding site" evidence="4">
    <location>
        <position position="28"/>
    </location>
    <ligand>
        <name>folate</name>
        <dbReference type="ChEBI" id="CHEBI:62501"/>
    </ligand>
</feature>
<dbReference type="Pfam" id="PF21130">
    <property type="entry name" value="YgfZ_barrel"/>
    <property type="match status" value="1"/>
</dbReference>
<reference evidence="7" key="2">
    <citation type="submission" date="2017-11" db="EMBL/GenBank/DDBJ databases">
        <title>PacBio sequencing of new strain of the secondary endosymbiont Candidatus Hamiltonella defensa.</title>
        <authorList>
            <person name="Strand M.R."/>
            <person name="Oliver K."/>
        </authorList>
    </citation>
    <scope>NUCLEOTIDE SEQUENCE [LARGE SCALE GENOMIC DNA]</scope>
    <source>
        <strain evidence="7">A2C</strain>
    </source>
</reference>
<keyword evidence="1 4" id="KW-0963">Cytoplasm</keyword>
<dbReference type="SUPFAM" id="SSF101790">
    <property type="entry name" value="Aminomethyltransferase beta-barrel domain"/>
    <property type="match status" value="1"/>
</dbReference>
<dbReference type="InterPro" id="IPR029043">
    <property type="entry name" value="GcvT/YgfZ_C"/>
</dbReference>
<proteinExistence type="inferred from homology"/>
<organism evidence="6 7">
    <name type="scientific">Candidatus Williamhamiltonella defendens</name>
    <dbReference type="NCBI Taxonomy" id="138072"/>
    <lineage>
        <taxon>Bacteria</taxon>
        <taxon>Pseudomonadati</taxon>
        <taxon>Pseudomonadota</taxon>
        <taxon>Gammaproteobacteria</taxon>
        <taxon>Enterobacterales</taxon>
        <taxon>Enterobacteriaceae</taxon>
        <taxon>aphid secondary symbionts</taxon>
        <taxon>Candidatus Williamhamiltonella</taxon>
    </lineage>
</organism>
<accession>A0A2D3T3L0</accession>
<dbReference type="EMBL" id="CP017606">
    <property type="protein sequence ID" value="ATW30402.1"/>
    <property type="molecule type" value="Genomic_DNA"/>
</dbReference>
<dbReference type="RefSeq" id="WP_100103595.1">
    <property type="nucleotide sequence ID" value="NZ_CAWNMT010000001.1"/>
</dbReference>
<dbReference type="GO" id="GO:0005737">
    <property type="term" value="C:cytoplasm"/>
    <property type="evidence" value="ECO:0007669"/>
    <property type="project" value="UniProtKB-SubCell"/>
</dbReference>
<dbReference type="HAMAP" id="MF_01175">
    <property type="entry name" value="tRNA_modifying_YgfZ"/>
    <property type="match status" value="1"/>
</dbReference>
<dbReference type="PANTHER" id="PTHR22602">
    <property type="entry name" value="TRANSFERASE CAF17, MITOCHONDRIAL-RELATED"/>
    <property type="match status" value="1"/>
</dbReference>
<keyword evidence="3 4" id="KW-0290">Folate-binding</keyword>
<dbReference type="Gene3D" id="3.30.70.1630">
    <property type="match status" value="1"/>
</dbReference>
<feature type="domain" description="tRNA-modifying protein YgfZ-like beta-barrel" evidence="5">
    <location>
        <begin position="246"/>
        <end position="313"/>
    </location>
</feature>
<reference evidence="7" key="1">
    <citation type="submission" date="2016-10" db="EMBL/GenBank/DDBJ databases">
        <authorList>
            <person name="Chevignon G."/>
        </authorList>
    </citation>
    <scope>NUCLEOTIDE SEQUENCE [LARGE SCALE GENOMIC DNA]</scope>
    <source>
        <strain evidence="7">A2C</strain>
    </source>
</reference>
<evidence type="ECO:0000259" key="5">
    <source>
        <dbReference type="Pfam" id="PF21130"/>
    </source>
</evidence>
<dbReference type="GO" id="GO:0009451">
    <property type="term" value="P:RNA modification"/>
    <property type="evidence" value="ECO:0007669"/>
    <property type="project" value="InterPro"/>
</dbReference>
<dbReference type="GO" id="GO:0005542">
    <property type="term" value="F:folic acid binding"/>
    <property type="evidence" value="ECO:0007669"/>
    <property type="project" value="UniProtKB-UniRule"/>
</dbReference>
<dbReference type="Gene3D" id="2.40.30.160">
    <property type="match status" value="1"/>
</dbReference>
<keyword evidence="2 4" id="KW-0819">tRNA processing</keyword>
<dbReference type="GO" id="GO:0016226">
    <property type="term" value="P:iron-sulfur cluster assembly"/>
    <property type="evidence" value="ECO:0007669"/>
    <property type="project" value="TreeGrafter"/>
</dbReference>
<dbReference type="AlphaFoldDB" id="A0A2D3T3L0"/>
<name>A0A2D3T3L0_9ENTR</name>
<evidence type="ECO:0000313" key="7">
    <source>
        <dbReference type="Proteomes" id="UP000230008"/>
    </source>
</evidence>
<dbReference type="Gene3D" id="3.30.70.1400">
    <property type="entry name" value="Aminomethyltransferase beta-barrel domains"/>
    <property type="match status" value="1"/>
</dbReference>
<evidence type="ECO:0000313" key="6">
    <source>
        <dbReference type="EMBL" id="ATW30402.1"/>
    </source>
</evidence>
<sequence>MIYQSLFSHQASLPSEQLPFTVILLNDWGLIRVTGKDRVKYLQGQITLDVPLLKENQHILGAHCDPKGKILSTVRLFHYLKGLAFITRKSLLHDELMELRKYAVFSKVEIDIAESTVLLGIAGDQARKVLKNCFEKLPTETEPVVHEDDYSLLHFSSPRERFLLVSQAFKEGDFLIQKLQDQAVFRSSEQWLALDIESGFPIIEAKNKTQFIPQAANLKALGGISFTKGCYTGQEVVARTEYRGVNKKALYWLTGKACRVPDVGEALEIQMEEDYRKTGVVLAAVKLQDGSLWVQAILNHDFQKDSILRVKGDENGRLIISHRSFKKFEPSSNPIA</sequence>